<dbReference type="AlphaFoldDB" id="A0A1D1UKC7"/>
<proteinExistence type="predicted"/>
<evidence type="ECO:0000256" key="1">
    <source>
        <dbReference type="SAM" id="Phobius"/>
    </source>
</evidence>
<comment type="caution">
    <text evidence="3">The sequence shown here is derived from an EMBL/GenBank/DDBJ whole genome shotgun (WGS) entry which is preliminary data.</text>
</comment>
<keyword evidence="1" id="KW-1133">Transmembrane helix</keyword>
<evidence type="ECO:0008006" key="5">
    <source>
        <dbReference type="Google" id="ProtNLM"/>
    </source>
</evidence>
<reference evidence="3 4" key="1">
    <citation type="journal article" date="2016" name="Nat. Commun.">
        <title>Extremotolerant tardigrade genome and improved radiotolerance of human cultured cells by tardigrade-unique protein.</title>
        <authorList>
            <person name="Hashimoto T."/>
            <person name="Horikawa D.D."/>
            <person name="Saito Y."/>
            <person name="Kuwahara H."/>
            <person name="Kozuka-Hata H."/>
            <person name="Shin-I T."/>
            <person name="Minakuchi Y."/>
            <person name="Ohishi K."/>
            <person name="Motoyama A."/>
            <person name="Aizu T."/>
            <person name="Enomoto A."/>
            <person name="Kondo K."/>
            <person name="Tanaka S."/>
            <person name="Hara Y."/>
            <person name="Koshikawa S."/>
            <person name="Sagara H."/>
            <person name="Miura T."/>
            <person name="Yokobori S."/>
            <person name="Miyagawa K."/>
            <person name="Suzuki Y."/>
            <person name="Kubo T."/>
            <person name="Oyama M."/>
            <person name="Kohara Y."/>
            <person name="Fujiyama A."/>
            <person name="Arakawa K."/>
            <person name="Katayama T."/>
            <person name="Toyoda A."/>
            <person name="Kunieda T."/>
        </authorList>
    </citation>
    <scope>NUCLEOTIDE SEQUENCE [LARGE SCALE GENOMIC DNA]</scope>
    <source>
        <strain evidence="3 4">YOKOZUNA-1</strain>
    </source>
</reference>
<name>A0A1D1UKC7_RAMVA</name>
<organism evidence="3 4">
    <name type="scientific">Ramazzottius varieornatus</name>
    <name type="common">Water bear</name>
    <name type="synonym">Tardigrade</name>
    <dbReference type="NCBI Taxonomy" id="947166"/>
    <lineage>
        <taxon>Eukaryota</taxon>
        <taxon>Metazoa</taxon>
        <taxon>Ecdysozoa</taxon>
        <taxon>Tardigrada</taxon>
        <taxon>Eutardigrada</taxon>
        <taxon>Parachela</taxon>
        <taxon>Hypsibioidea</taxon>
        <taxon>Ramazzottiidae</taxon>
        <taxon>Ramazzottius</taxon>
    </lineage>
</organism>
<keyword evidence="1" id="KW-0812">Transmembrane</keyword>
<dbReference type="EMBL" id="BDGG01000001">
    <property type="protein sequence ID" value="GAU90154.1"/>
    <property type="molecule type" value="Genomic_DNA"/>
</dbReference>
<keyword evidence="2" id="KW-0732">Signal</keyword>
<dbReference type="Proteomes" id="UP000186922">
    <property type="component" value="Unassembled WGS sequence"/>
</dbReference>
<accession>A0A1D1UKC7</accession>
<evidence type="ECO:0000313" key="3">
    <source>
        <dbReference type="EMBL" id="GAU90154.1"/>
    </source>
</evidence>
<sequence length="224" mass="25415">MAVALWDYRRGPAVGVSLVSVLLVLIPVDSTPLTCHVCIPTMADPLRCQKLEYSHYAEPCATNTTSCATMYIPVDTSASAKIIFRGCAQELETLKIATSNCEVWPKMRNFMFLPTTYSSEAVTNRSFTLVGTSGERAEARRMLRNLFPRSDPTRINILRVQPALTRLPTPMQEMYTFHNYRQTTTCFCKDKDRCNDEYNSSIRASFSLSVVTVILFQFVYCHFM</sequence>
<evidence type="ECO:0000313" key="4">
    <source>
        <dbReference type="Proteomes" id="UP000186922"/>
    </source>
</evidence>
<feature type="chain" id="PRO_5008897296" description="UPAR/Ly6 domain-containing protein" evidence="2">
    <location>
        <begin position="31"/>
        <end position="224"/>
    </location>
</feature>
<protein>
    <recommendedName>
        <fullName evidence="5">UPAR/Ly6 domain-containing protein</fullName>
    </recommendedName>
</protein>
<feature type="transmembrane region" description="Helical" evidence="1">
    <location>
        <begin position="204"/>
        <end position="223"/>
    </location>
</feature>
<gene>
    <name evidence="3" type="primary">RvY_02614-1</name>
    <name evidence="3" type="synonym">RvY_02614.1</name>
    <name evidence="3" type="ORF">RvY_02614</name>
</gene>
<feature type="signal peptide" evidence="2">
    <location>
        <begin position="1"/>
        <end position="30"/>
    </location>
</feature>
<evidence type="ECO:0000256" key="2">
    <source>
        <dbReference type="SAM" id="SignalP"/>
    </source>
</evidence>
<keyword evidence="1" id="KW-0472">Membrane</keyword>
<keyword evidence="4" id="KW-1185">Reference proteome</keyword>